<feature type="compositionally biased region" description="Polar residues" evidence="11">
    <location>
        <begin position="583"/>
        <end position="593"/>
    </location>
</feature>
<dbReference type="EMBL" id="KN837152">
    <property type="protein sequence ID" value="KIJ39483.1"/>
    <property type="molecule type" value="Genomic_DNA"/>
</dbReference>
<evidence type="ECO:0000313" key="14">
    <source>
        <dbReference type="EMBL" id="KIJ39483.1"/>
    </source>
</evidence>
<keyword evidence="3" id="KW-0813">Transport</keyword>
<organism evidence="14 15">
    <name type="scientific">Sphaerobolus stellatus (strain SS14)</name>
    <dbReference type="NCBI Taxonomy" id="990650"/>
    <lineage>
        <taxon>Eukaryota</taxon>
        <taxon>Fungi</taxon>
        <taxon>Dikarya</taxon>
        <taxon>Basidiomycota</taxon>
        <taxon>Agaricomycotina</taxon>
        <taxon>Agaricomycetes</taxon>
        <taxon>Phallomycetidae</taxon>
        <taxon>Geastrales</taxon>
        <taxon>Sphaerobolaceae</taxon>
        <taxon>Sphaerobolus</taxon>
    </lineage>
</organism>
<keyword evidence="10" id="KW-0739">Sodium transport</keyword>
<dbReference type="PANTHER" id="PTHR31382">
    <property type="entry name" value="NA(+)/H(+) ANTIPORTER"/>
    <property type="match status" value="1"/>
</dbReference>
<keyword evidence="6 12" id="KW-1133">Transmembrane helix</keyword>
<comment type="similarity">
    <text evidence="2">Belongs to the fungal Na(+)/H(+) exchanger family.</text>
</comment>
<feature type="transmembrane region" description="Helical" evidence="12">
    <location>
        <begin position="295"/>
        <end position="318"/>
    </location>
</feature>
<feature type="transmembrane region" description="Helical" evidence="12">
    <location>
        <begin position="372"/>
        <end position="393"/>
    </location>
</feature>
<feature type="transmembrane region" description="Helical" evidence="12">
    <location>
        <begin position="414"/>
        <end position="436"/>
    </location>
</feature>
<dbReference type="InterPro" id="IPR004712">
    <property type="entry name" value="Na+/H+_antiporter_fungi"/>
</dbReference>
<dbReference type="GO" id="GO:0005886">
    <property type="term" value="C:plasma membrane"/>
    <property type="evidence" value="ECO:0007669"/>
    <property type="project" value="InterPro"/>
</dbReference>
<evidence type="ECO:0000256" key="5">
    <source>
        <dbReference type="ARBA" id="ARBA00022692"/>
    </source>
</evidence>
<dbReference type="GO" id="GO:0036376">
    <property type="term" value="P:sodium ion export across plasma membrane"/>
    <property type="evidence" value="ECO:0007669"/>
    <property type="project" value="InterPro"/>
</dbReference>
<feature type="transmembrane region" description="Helical" evidence="12">
    <location>
        <begin position="81"/>
        <end position="99"/>
    </location>
</feature>
<dbReference type="GO" id="GO:0042391">
    <property type="term" value="P:regulation of membrane potential"/>
    <property type="evidence" value="ECO:0007669"/>
    <property type="project" value="InterPro"/>
</dbReference>
<keyword evidence="4" id="KW-0050">Antiport</keyword>
<sequence>MAIKFQPLDLSAPVIAYLCLGSFIVFFSMISLVAKQRLYIGEAILATGFGIIIGPHCLNILNPRDWSATLSNDITLEVMRVTLATGLFAIGVELPRAYLAKHWKSLTTMVIPTMAFGWVISAGFLFALFPGLSYISALCISACLTPTDPILSVAITSGTFAVKHVPVNIRRLIAAESAANDGLAYPFLSISIYLSVETSRRVAIGEWFLVGWLYQVILGVIIGTCLGLGFCHIMKFARRKGFIDRESYVAQYIALSLMSIGLTGLLGSDDLLAAFAAGSAISWDGDFNVQIENDIFSTVLDLVVNCAAFIYIGAWLPFEMYNVPESLQNPPQLSISPWRLVVLFLLILVFRRLPSLILLYKWVPDIDGWREALFTGHFGPMGVGAIFISTLALTRLEEPHVPPRNQQERLAASLHPIVSFVVLCSIIVHGLSIPFFKIGRTTVTLTSSFSRPTANSDWLTLIKRVKSKDQAADGTDIEGGLATPNSIRHRSVPSTPRRESALGQSTQSPLREPAPGQGLAECASSATSNVEVSLSTLDKDKSDDTFPNANGDDNVGNKKQKGHVNNETKHDSEEKVGHKEEPTSSSKTVQFRE</sequence>
<dbReference type="GO" id="GO:0120029">
    <property type="term" value="P:proton export across plasma membrane"/>
    <property type="evidence" value="ECO:0007669"/>
    <property type="project" value="InterPro"/>
</dbReference>
<dbReference type="Gene3D" id="1.20.1530.20">
    <property type="match status" value="1"/>
</dbReference>
<evidence type="ECO:0000256" key="7">
    <source>
        <dbReference type="ARBA" id="ARBA00023053"/>
    </source>
</evidence>
<dbReference type="Pfam" id="PF00999">
    <property type="entry name" value="Na_H_Exchanger"/>
    <property type="match status" value="1"/>
</dbReference>
<proteinExistence type="inferred from homology"/>
<keyword evidence="5 12" id="KW-0812">Transmembrane</keyword>
<evidence type="ECO:0000256" key="10">
    <source>
        <dbReference type="ARBA" id="ARBA00023201"/>
    </source>
</evidence>
<keyword evidence="8" id="KW-0406">Ion transport</keyword>
<feature type="transmembrane region" description="Helical" evidence="12">
    <location>
        <begin position="106"/>
        <end position="129"/>
    </location>
</feature>
<evidence type="ECO:0000259" key="13">
    <source>
        <dbReference type="Pfam" id="PF00999"/>
    </source>
</evidence>
<feature type="compositionally biased region" description="Basic and acidic residues" evidence="11">
    <location>
        <begin position="564"/>
        <end position="582"/>
    </location>
</feature>
<evidence type="ECO:0000256" key="1">
    <source>
        <dbReference type="ARBA" id="ARBA00004141"/>
    </source>
</evidence>
<keyword evidence="15" id="KW-1185">Reference proteome</keyword>
<dbReference type="OrthoDB" id="2190219at2759"/>
<evidence type="ECO:0000313" key="15">
    <source>
        <dbReference type="Proteomes" id="UP000054279"/>
    </source>
</evidence>
<protein>
    <recommendedName>
        <fullName evidence="13">Cation/H+ exchanger transmembrane domain-containing protein</fullName>
    </recommendedName>
</protein>
<dbReference type="InterPro" id="IPR006153">
    <property type="entry name" value="Cation/H_exchanger_TM"/>
</dbReference>
<keyword evidence="9 12" id="KW-0472">Membrane</keyword>
<dbReference type="InterPro" id="IPR038770">
    <property type="entry name" value="Na+/solute_symporter_sf"/>
</dbReference>
<accession>A0A0C9U8V7</accession>
<feature type="transmembrane region" description="Helical" evidence="12">
    <location>
        <begin position="14"/>
        <end position="34"/>
    </location>
</feature>
<dbReference type="GO" id="GO:0030007">
    <property type="term" value="P:intracellular potassium ion homeostasis"/>
    <property type="evidence" value="ECO:0007669"/>
    <property type="project" value="TreeGrafter"/>
</dbReference>
<evidence type="ECO:0000256" key="12">
    <source>
        <dbReference type="SAM" id="Phobius"/>
    </source>
</evidence>
<evidence type="ECO:0000256" key="3">
    <source>
        <dbReference type="ARBA" id="ARBA00022448"/>
    </source>
</evidence>
<evidence type="ECO:0000256" key="9">
    <source>
        <dbReference type="ARBA" id="ARBA00023136"/>
    </source>
</evidence>
<dbReference type="PANTHER" id="PTHR31382:SF4">
    <property type="entry name" value="NA(+)_H(+) ANTIPORTER"/>
    <property type="match status" value="1"/>
</dbReference>
<evidence type="ECO:0000256" key="8">
    <source>
        <dbReference type="ARBA" id="ARBA00023065"/>
    </source>
</evidence>
<dbReference type="GO" id="GO:0015385">
    <property type="term" value="F:sodium:proton antiporter activity"/>
    <property type="evidence" value="ECO:0007669"/>
    <property type="project" value="InterPro"/>
</dbReference>
<dbReference type="AlphaFoldDB" id="A0A0C9U8V7"/>
<gene>
    <name evidence="14" type="ORF">M422DRAFT_210391</name>
</gene>
<feature type="transmembrane region" description="Helical" evidence="12">
    <location>
        <begin position="338"/>
        <end position="360"/>
    </location>
</feature>
<evidence type="ECO:0000256" key="4">
    <source>
        <dbReference type="ARBA" id="ARBA00022449"/>
    </source>
</evidence>
<feature type="region of interest" description="Disordered" evidence="11">
    <location>
        <begin position="472"/>
        <end position="593"/>
    </location>
</feature>
<feature type="transmembrane region" description="Helical" evidence="12">
    <location>
        <begin position="43"/>
        <end position="61"/>
    </location>
</feature>
<comment type="subcellular location">
    <subcellularLocation>
        <location evidence="1">Membrane</location>
        <topology evidence="1">Multi-pass membrane protein</topology>
    </subcellularLocation>
</comment>
<reference evidence="14 15" key="1">
    <citation type="submission" date="2014-06" db="EMBL/GenBank/DDBJ databases">
        <title>Evolutionary Origins and Diversification of the Mycorrhizal Mutualists.</title>
        <authorList>
            <consortium name="DOE Joint Genome Institute"/>
            <consortium name="Mycorrhizal Genomics Consortium"/>
            <person name="Kohler A."/>
            <person name="Kuo A."/>
            <person name="Nagy L.G."/>
            <person name="Floudas D."/>
            <person name="Copeland A."/>
            <person name="Barry K.W."/>
            <person name="Cichocki N."/>
            <person name="Veneault-Fourrey C."/>
            <person name="LaButti K."/>
            <person name="Lindquist E.A."/>
            <person name="Lipzen A."/>
            <person name="Lundell T."/>
            <person name="Morin E."/>
            <person name="Murat C."/>
            <person name="Riley R."/>
            <person name="Ohm R."/>
            <person name="Sun H."/>
            <person name="Tunlid A."/>
            <person name="Henrissat B."/>
            <person name="Grigoriev I.V."/>
            <person name="Hibbett D.S."/>
            <person name="Martin F."/>
        </authorList>
    </citation>
    <scope>NUCLEOTIDE SEQUENCE [LARGE SCALE GENOMIC DNA]</scope>
    <source>
        <strain evidence="14 15">SS14</strain>
    </source>
</reference>
<evidence type="ECO:0000256" key="6">
    <source>
        <dbReference type="ARBA" id="ARBA00022989"/>
    </source>
</evidence>
<evidence type="ECO:0000256" key="2">
    <source>
        <dbReference type="ARBA" id="ARBA00005248"/>
    </source>
</evidence>
<dbReference type="Proteomes" id="UP000054279">
    <property type="component" value="Unassembled WGS sequence"/>
</dbReference>
<evidence type="ECO:0000256" key="11">
    <source>
        <dbReference type="SAM" id="MobiDB-lite"/>
    </source>
</evidence>
<keyword evidence="7" id="KW-0915">Sodium</keyword>
<feature type="domain" description="Cation/H+ exchanger transmembrane" evidence="13">
    <location>
        <begin position="26"/>
        <end position="435"/>
    </location>
</feature>
<feature type="transmembrane region" description="Helical" evidence="12">
    <location>
        <begin position="212"/>
        <end position="231"/>
    </location>
</feature>
<dbReference type="HOGENOM" id="CLU_008635_5_2_1"/>
<name>A0A0C9U8V7_SPHS4</name>